<evidence type="ECO:0000313" key="4">
    <source>
        <dbReference type="Proteomes" id="UP000501692"/>
    </source>
</evidence>
<dbReference type="Gene3D" id="3.30.70.1070">
    <property type="entry name" value="Sporulation related repeat"/>
    <property type="match status" value="1"/>
</dbReference>
<gene>
    <name evidence="3" type="ORF">G8E09_01630</name>
</gene>
<dbReference type="Proteomes" id="UP000501692">
    <property type="component" value="Chromosome"/>
</dbReference>
<feature type="transmembrane region" description="Helical" evidence="2">
    <location>
        <begin position="14"/>
        <end position="34"/>
    </location>
</feature>
<keyword evidence="2" id="KW-0472">Membrane</keyword>
<name>A0A6H0FQD4_ACIPI</name>
<dbReference type="GO" id="GO:0042834">
    <property type="term" value="F:peptidoglycan binding"/>
    <property type="evidence" value="ECO:0007669"/>
    <property type="project" value="InterPro"/>
</dbReference>
<protein>
    <submittedName>
        <fullName evidence="3">Uncharacterized protein</fullName>
    </submittedName>
</protein>
<accession>A0A6H0FQD4</accession>
<dbReference type="EMBL" id="CP049806">
    <property type="protein sequence ID" value="QIT16522.1"/>
    <property type="molecule type" value="Genomic_DNA"/>
</dbReference>
<dbReference type="RefSeq" id="WP_167562959.1">
    <property type="nucleotide sequence ID" value="NZ_CP049806.1"/>
</dbReference>
<feature type="region of interest" description="Disordered" evidence="1">
    <location>
        <begin position="251"/>
        <end position="294"/>
    </location>
</feature>
<evidence type="ECO:0000313" key="3">
    <source>
        <dbReference type="EMBL" id="QIT16522.1"/>
    </source>
</evidence>
<reference evidence="3 4" key="1">
    <citation type="submission" date="2020-03" db="EMBL/GenBank/DDBJ databases">
        <authorList>
            <person name="Zhang L."/>
            <person name="Han X."/>
            <person name="Chen Y."/>
            <person name="Yu Y."/>
        </authorList>
    </citation>
    <scope>NUCLEOTIDE SEQUENCE [LARGE SCALE GENOMIC DNA]</scope>
    <source>
        <strain evidence="3 4">A1254</strain>
    </source>
</reference>
<dbReference type="AlphaFoldDB" id="A0A6H0FQD4"/>
<proteinExistence type="predicted"/>
<keyword evidence="2" id="KW-1133">Transmembrane helix</keyword>
<evidence type="ECO:0000256" key="2">
    <source>
        <dbReference type="SAM" id="Phobius"/>
    </source>
</evidence>
<evidence type="ECO:0000256" key="1">
    <source>
        <dbReference type="SAM" id="MobiDB-lite"/>
    </source>
</evidence>
<dbReference type="InterPro" id="IPR036680">
    <property type="entry name" value="SPOR-like_sf"/>
</dbReference>
<keyword evidence="2" id="KW-0812">Transmembrane</keyword>
<sequence length="294" mass="32560">MTVSRTLWQNVQQYIWLVGGIVCLLLAFIFWIMTDSKKLVEVEKSADSDAPVQIQPEKVATTANLGALADEVRPLDLTTRTVASGQHEAEFRGTKFINENKKQWTLELFRASDEDIIKNFLKNRPERNKFIYFRLSGDKQSEQYVLTYGVFKRSEDAIQQLTQLNLDLPESVKPHPQQFSTYAPLVNDLGADEMKGGMSQTYEVRLRPAALPKIDESLLIGAGVGGTVNTQPKAATPATNSTTRTTIIRRDAEGNVVDVHQSNSGAADAAKKTQQNRTSEASAKNATNEGTRGN</sequence>
<feature type="compositionally biased region" description="Polar residues" evidence="1">
    <location>
        <begin position="272"/>
        <end position="294"/>
    </location>
</feature>
<organism evidence="3 4">
    <name type="scientific">Acinetobacter pittii</name>
    <name type="common">Acinetobacter genomosp. 3</name>
    <dbReference type="NCBI Taxonomy" id="48296"/>
    <lineage>
        <taxon>Bacteria</taxon>
        <taxon>Pseudomonadati</taxon>
        <taxon>Pseudomonadota</taxon>
        <taxon>Gammaproteobacteria</taxon>
        <taxon>Moraxellales</taxon>
        <taxon>Moraxellaceae</taxon>
        <taxon>Acinetobacter</taxon>
        <taxon>Acinetobacter calcoaceticus/baumannii complex</taxon>
    </lineage>
</organism>